<keyword evidence="2 4" id="KW-0067">ATP-binding</keyword>
<organism evidence="4 5">
    <name type="scientific">Tersicoccus phoenicis</name>
    <dbReference type="NCBI Taxonomy" id="554083"/>
    <lineage>
        <taxon>Bacteria</taxon>
        <taxon>Bacillati</taxon>
        <taxon>Actinomycetota</taxon>
        <taxon>Actinomycetes</taxon>
        <taxon>Micrococcales</taxon>
        <taxon>Micrococcaceae</taxon>
        <taxon>Tersicoccus</taxon>
    </lineage>
</organism>
<accession>A0A1R1LFN5</accession>
<evidence type="ECO:0000313" key="4">
    <source>
        <dbReference type="EMBL" id="OMH26315.1"/>
    </source>
</evidence>
<dbReference type="SUPFAM" id="SSF52540">
    <property type="entry name" value="P-loop containing nucleoside triphosphate hydrolases"/>
    <property type="match status" value="1"/>
</dbReference>
<evidence type="ECO:0000313" key="5">
    <source>
        <dbReference type="Proteomes" id="UP000187085"/>
    </source>
</evidence>
<dbReference type="PANTHER" id="PTHR43158">
    <property type="entry name" value="SKFA PEPTIDE EXPORT ATP-BINDING PROTEIN SKFE"/>
    <property type="match status" value="1"/>
</dbReference>
<dbReference type="Proteomes" id="UP000187085">
    <property type="component" value="Unassembled WGS sequence"/>
</dbReference>
<comment type="caution">
    <text evidence="4">The sequence shown here is derived from an EMBL/GenBank/DDBJ whole genome shotgun (WGS) entry which is preliminary data.</text>
</comment>
<evidence type="ECO:0000259" key="3">
    <source>
        <dbReference type="PROSITE" id="PS50893"/>
    </source>
</evidence>
<evidence type="ECO:0000256" key="2">
    <source>
        <dbReference type="ARBA" id="ARBA00022840"/>
    </source>
</evidence>
<sequence length="261" mass="27929">MGDVLGLDAVTIVRGGKTLLDAVDWDVSDGDRWIVLGPNGAGKSTLLQIAGARMHPTSGTAEVLGERLGAVDVFELRPRIGMTSALLAGQIPPDETVVDTVVTAAWGVTGRWRERYEGFDEERARELLGEWGMGALTDRRFGTLSSGEQKRVLIARALMTDPELLLLDEPAAGLDVGGREDLIGRLADLLADPYAPAVVMVTHHVEEIAPGFTHALLLRDGAVVAAGPLEDVLTGENLSRTYGVALKLTRDGDRYHAFAAR</sequence>
<feature type="domain" description="ABC transporter" evidence="3">
    <location>
        <begin position="5"/>
        <end position="245"/>
    </location>
</feature>
<name>A0A1R1LFN5_9MICC</name>
<dbReference type="STRING" id="554083.BKD30_04940"/>
<evidence type="ECO:0000256" key="1">
    <source>
        <dbReference type="ARBA" id="ARBA00022741"/>
    </source>
</evidence>
<dbReference type="EMBL" id="MRDE01000022">
    <property type="protein sequence ID" value="OMH26315.1"/>
    <property type="molecule type" value="Genomic_DNA"/>
</dbReference>
<dbReference type="InterPro" id="IPR017871">
    <property type="entry name" value="ABC_transporter-like_CS"/>
</dbReference>
<dbReference type="FunFam" id="3.40.50.300:FF:001031">
    <property type="entry name" value="Iron ABC transporter ATP-binding protein"/>
    <property type="match status" value="1"/>
</dbReference>
<dbReference type="SMART" id="SM00382">
    <property type="entry name" value="AAA"/>
    <property type="match status" value="1"/>
</dbReference>
<keyword evidence="1" id="KW-0547">Nucleotide-binding</keyword>
<reference evidence="4 5" key="1">
    <citation type="submission" date="2016-12" db="EMBL/GenBank/DDBJ databases">
        <title>Draft genome of Tersicoccus phoenicis 1P05MA.</title>
        <authorList>
            <person name="Nakajima Y."/>
            <person name="Yoshizawa S."/>
            <person name="Nakamura K."/>
            <person name="Ogura Y."/>
            <person name="Hayashi T."/>
            <person name="Kogure K."/>
        </authorList>
    </citation>
    <scope>NUCLEOTIDE SEQUENCE [LARGE SCALE GENOMIC DNA]</scope>
    <source>
        <strain evidence="4 5">1p05MA</strain>
    </source>
</reference>
<dbReference type="PROSITE" id="PS00211">
    <property type="entry name" value="ABC_TRANSPORTER_1"/>
    <property type="match status" value="1"/>
</dbReference>
<dbReference type="AlphaFoldDB" id="A0A1R1LFN5"/>
<keyword evidence="5" id="KW-1185">Reference proteome</keyword>
<dbReference type="GO" id="GO:0005524">
    <property type="term" value="F:ATP binding"/>
    <property type="evidence" value="ECO:0007669"/>
    <property type="project" value="UniProtKB-KW"/>
</dbReference>
<dbReference type="InterPro" id="IPR003593">
    <property type="entry name" value="AAA+_ATPase"/>
</dbReference>
<dbReference type="InterPro" id="IPR003439">
    <property type="entry name" value="ABC_transporter-like_ATP-bd"/>
</dbReference>
<dbReference type="Pfam" id="PF00005">
    <property type="entry name" value="ABC_tran"/>
    <property type="match status" value="1"/>
</dbReference>
<proteinExistence type="predicted"/>
<dbReference type="GO" id="GO:0016887">
    <property type="term" value="F:ATP hydrolysis activity"/>
    <property type="evidence" value="ECO:0007669"/>
    <property type="project" value="InterPro"/>
</dbReference>
<dbReference type="OrthoDB" id="9789994at2"/>
<dbReference type="RefSeq" id="WP_076702814.1">
    <property type="nucleotide sequence ID" value="NZ_MRDE01000022.1"/>
</dbReference>
<dbReference type="PROSITE" id="PS50893">
    <property type="entry name" value="ABC_TRANSPORTER_2"/>
    <property type="match status" value="1"/>
</dbReference>
<gene>
    <name evidence="4" type="ORF">BKD30_04940</name>
</gene>
<dbReference type="InterPro" id="IPR027417">
    <property type="entry name" value="P-loop_NTPase"/>
</dbReference>
<protein>
    <submittedName>
        <fullName evidence="4">Iron ABC transporter ATP-binding protein</fullName>
    </submittedName>
</protein>
<dbReference type="Gene3D" id="3.40.50.300">
    <property type="entry name" value="P-loop containing nucleotide triphosphate hydrolases"/>
    <property type="match status" value="1"/>
</dbReference>
<dbReference type="PANTHER" id="PTHR43158:SF2">
    <property type="entry name" value="SKFA PEPTIDE EXPORT ATP-BINDING PROTEIN SKFE"/>
    <property type="match status" value="1"/>
</dbReference>